<evidence type="ECO:0000256" key="4">
    <source>
        <dbReference type="ARBA" id="ARBA00023242"/>
    </source>
</evidence>
<gene>
    <name evidence="7" type="ORF">ES288_A12G269100v1</name>
</gene>
<evidence type="ECO:0000256" key="3">
    <source>
        <dbReference type="ARBA" id="ARBA00023163"/>
    </source>
</evidence>
<dbReference type="AlphaFoldDB" id="A0A5D2ED96"/>
<dbReference type="PROSITE" id="PS50888">
    <property type="entry name" value="BHLH"/>
    <property type="match status" value="1"/>
</dbReference>
<keyword evidence="4" id="KW-0539">Nucleus</keyword>
<sequence length="194" mass="23102">MKENWKKKKTEHTPKKKKVKPTRESMDTSRRQLTPAQRSAKIERDRRRRRERNMEFERLQKAETELQALTAAQRNENSCLRHRNERLNDMVSILENIIQQLREQNRELQQKNLGLEQTMKLADSWFPFDKCQSPNEEVSNNQPTTEGPRSSQSGIPDAERISDLLIDQHTSDRKNRRYEFLRCGNSMCLMQSIF</sequence>
<feature type="domain" description="BHLH" evidence="6">
    <location>
        <begin position="36"/>
        <end position="104"/>
    </location>
</feature>
<evidence type="ECO:0000256" key="1">
    <source>
        <dbReference type="ARBA" id="ARBA00004123"/>
    </source>
</evidence>
<evidence type="ECO:0000313" key="7">
    <source>
        <dbReference type="EMBL" id="TYG91526.1"/>
    </source>
</evidence>
<keyword evidence="2" id="KW-0805">Transcription regulation</keyword>
<dbReference type="Proteomes" id="UP000323506">
    <property type="component" value="Chromosome A12"/>
</dbReference>
<evidence type="ECO:0000313" key="8">
    <source>
        <dbReference type="Proteomes" id="UP000323506"/>
    </source>
</evidence>
<accession>A0A5D2ED96</accession>
<evidence type="ECO:0000259" key="6">
    <source>
        <dbReference type="PROSITE" id="PS50888"/>
    </source>
</evidence>
<proteinExistence type="predicted"/>
<reference evidence="7 8" key="1">
    <citation type="submission" date="2019-06" db="EMBL/GenBank/DDBJ databases">
        <title>WGS assembly of Gossypium darwinii.</title>
        <authorList>
            <person name="Chen Z.J."/>
            <person name="Sreedasyam A."/>
            <person name="Ando A."/>
            <person name="Song Q."/>
            <person name="De L."/>
            <person name="Hulse-Kemp A."/>
            <person name="Ding M."/>
            <person name="Ye W."/>
            <person name="Kirkbride R."/>
            <person name="Jenkins J."/>
            <person name="Plott C."/>
            <person name="Lovell J."/>
            <person name="Lin Y.-M."/>
            <person name="Vaughn R."/>
            <person name="Liu B."/>
            <person name="Li W."/>
            <person name="Simpson S."/>
            <person name="Scheffler B."/>
            <person name="Saski C."/>
            <person name="Grover C."/>
            <person name="Hu G."/>
            <person name="Conover J."/>
            <person name="Carlson J."/>
            <person name="Shu S."/>
            <person name="Boston L."/>
            <person name="Williams M."/>
            <person name="Peterson D."/>
            <person name="Mcgee K."/>
            <person name="Jones D."/>
            <person name="Wendel J."/>
            <person name="Stelly D."/>
            <person name="Grimwood J."/>
            <person name="Schmutz J."/>
        </authorList>
    </citation>
    <scope>NUCLEOTIDE SEQUENCE [LARGE SCALE GENOMIC DNA]</scope>
    <source>
        <strain evidence="7">1808015.09</strain>
    </source>
</reference>
<protein>
    <recommendedName>
        <fullName evidence="6">BHLH domain-containing protein</fullName>
    </recommendedName>
</protein>
<feature type="compositionally biased region" description="Basic residues" evidence="5">
    <location>
        <begin position="1"/>
        <end position="20"/>
    </location>
</feature>
<keyword evidence="3" id="KW-0804">Transcription</keyword>
<evidence type="ECO:0000256" key="5">
    <source>
        <dbReference type="SAM" id="MobiDB-lite"/>
    </source>
</evidence>
<comment type="subcellular location">
    <subcellularLocation>
        <location evidence="1">Nucleus</location>
    </subcellularLocation>
</comment>
<name>A0A5D2ED96_GOSDA</name>
<dbReference type="EMBL" id="CM017699">
    <property type="protein sequence ID" value="TYG91526.1"/>
    <property type="molecule type" value="Genomic_DNA"/>
</dbReference>
<dbReference type="GO" id="GO:0046983">
    <property type="term" value="F:protein dimerization activity"/>
    <property type="evidence" value="ECO:0007669"/>
    <property type="project" value="InterPro"/>
</dbReference>
<feature type="compositionally biased region" description="Basic and acidic residues" evidence="5">
    <location>
        <begin position="21"/>
        <end position="30"/>
    </location>
</feature>
<feature type="compositionally biased region" description="Polar residues" evidence="5">
    <location>
        <begin position="132"/>
        <end position="154"/>
    </location>
</feature>
<evidence type="ECO:0000256" key="2">
    <source>
        <dbReference type="ARBA" id="ARBA00023015"/>
    </source>
</evidence>
<keyword evidence="8" id="KW-1185">Reference proteome</keyword>
<dbReference type="GO" id="GO:0005634">
    <property type="term" value="C:nucleus"/>
    <property type="evidence" value="ECO:0007669"/>
    <property type="project" value="UniProtKB-SubCell"/>
</dbReference>
<dbReference type="InterPro" id="IPR011598">
    <property type="entry name" value="bHLH_dom"/>
</dbReference>
<organism evidence="7 8">
    <name type="scientific">Gossypium darwinii</name>
    <name type="common">Darwin's cotton</name>
    <name type="synonym">Gossypium barbadense var. darwinii</name>
    <dbReference type="NCBI Taxonomy" id="34276"/>
    <lineage>
        <taxon>Eukaryota</taxon>
        <taxon>Viridiplantae</taxon>
        <taxon>Streptophyta</taxon>
        <taxon>Embryophyta</taxon>
        <taxon>Tracheophyta</taxon>
        <taxon>Spermatophyta</taxon>
        <taxon>Magnoliopsida</taxon>
        <taxon>eudicotyledons</taxon>
        <taxon>Gunneridae</taxon>
        <taxon>Pentapetalae</taxon>
        <taxon>rosids</taxon>
        <taxon>malvids</taxon>
        <taxon>Malvales</taxon>
        <taxon>Malvaceae</taxon>
        <taxon>Malvoideae</taxon>
        <taxon>Gossypium</taxon>
    </lineage>
</organism>
<feature type="region of interest" description="Disordered" evidence="5">
    <location>
        <begin position="1"/>
        <end position="53"/>
    </location>
</feature>
<feature type="region of interest" description="Disordered" evidence="5">
    <location>
        <begin position="132"/>
        <end position="156"/>
    </location>
</feature>